<dbReference type="InterPro" id="IPR038922">
    <property type="entry name" value="HYPK_UBA"/>
</dbReference>
<evidence type="ECO:0000313" key="3">
    <source>
        <dbReference type="EMBL" id="KAH6587158.1"/>
    </source>
</evidence>
<organism evidence="3 4">
    <name type="scientific">Batrachochytrium salamandrivorans</name>
    <dbReference type="NCBI Taxonomy" id="1357716"/>
    <lineage>
        <taxon>Eukaryota</taxon>
        <taxon>Fungi</taxon>
        <taxon>Fungi incertae sedis</taxon>
        <taxon>Chytridiomycota</taxon>
        <taxon>Chytridiomycota incertae sedis</taxon>
        <taxon>Chytridiomycetes</taxon>
        <taxon>Rhizophydiales</taxon>
        <taxon>Rhizophydiales incertae sedis</taxon>
        <taxon>Batrachochytrium</taxon>
    </lineage>
</organism>
<accession>A0ABQ8EVB5</accession>
<name>A0ABQ8EVB5_9FUNG</name>
<proteinExistence type="predicted"/>
<feature type="compositionally biased region" description="Basic and acidic residues" evidence="1">
    <location>
        <begin position="20"/>
        <end position="34"/>
    </location>
</feature>
<protein>
    <recommendedName>
        <fullName evidence="2">Nascent polypeptide-associated complex subunit alpha-like UBA domain-containing protein</fullName>
    </recommendedName>
</protein>
<dbReference type="PANTHER" id="PTHR31184">
    <property type="entry name" value="HUNTINGTIN-INTERACTING PROTEIN K FAMILY MEMBER"/>
    <property type="match status" value="1"/>
</dbReference>
<comment type="caution">
    <text evidence="3">The sequence shown here is derived from an EMBL/GenBank/DDBJ whole genome shotgun (WGS) entry which is preliminary data.</text>
</comment>
<dbReference type="Pfam" id="PF19026">
    <property type="entry name" value="UBA_HYPK"/>
    <property type="match status" value="1"/>
</dbReference>
<feature type="region of interest" description="Disordered" evidence="1">
    <location>
        <begin position="1"/>
        <end position="34"/>
    </location>
</feature>
<dbReference type="PANTHER" id="PTHR31184:SF2">
    <property type="entry name" value="HUNTINGTIN-INTERACTING PROTEIN K"/>
    <property type="match status" value="1"/>
</dbReference>
<evidence type="ECO:0000256" key="1">
    <source>
        <dbReference type="SAM" id="MobiDB-lite"/>
    </source>
</evidence>
<gene>
    <name evidence="3" type="ORF">BASA50_001438</name>
</gene>
<keyword evidence="4" id="KW-1185">Reference proteome</keyword>
<feature type="compositionally biased region" description="Polar residues" evidence="1">
    <location>
        <begin position="1"/>
        <end position="11"/>
    </location>
</feature>
<sequence>MSDDQPQTQHSGDGGEAEVEEKGHHGQANKDMETVHQYGEDAVDTVDENKLFKALTSISEARRDNALKTHRETGKEVVTVQKEDLEIVMKEFEISKLQADKVLRECGGDVVVALTHLVNL</sequence>
<dbReference type="Proteomes" id="UP001648503">
    <property type="component" value="Unassembled WGS sequence"/>
</dbReference>
<dbReference type="Gene3D" id="1.10.8.10">
    <property type="entry name" value="DNA helicase RuvA subunit, C-terminal domain"/>
    <property type="match status" value="1"/>
</dbReference>
<dbReference type="InterPro" id="IPR052617">
    <property type="entry name" value="Huntingtin-int_K"/>
</dbReference>
<dbReference type="InterPro" id="IPR044034">
    <property type="entry name" value="NAC-like_UBA"/>
</dbReference>
<feature type="domain" description="Nascent polypeptide-associated complex subunit alpha-like UBA" evidence="2">
    <location>
        <begin position="78"/>
        <end position="118"/>
    </location>
</feature>
<dbReference type="CDD" id="cd14361">
    <property type="entry name" value="UBA_HYPK"/>
    <property type="match status" value="1"/>
</dbReference>
<reference evidence="3 4" key="1">
    <citation type="submission" date="2021-02" db="EMBL/GenBank/DDBJ databases">
        <title>Variation within the Batrachochytrium salamandrivorans European outbreak.</title>
        <authorList>
            <person name="Kelly M."/>
            <person name="Pasmans F."/>
            <person name="Shea T.P."/>
            <person name="Munoz J.F."/>
            <person name="Carranza S."/>
            <person name="Cuomo C.A."/>
            <person name="Martel A."/>
        </authorList>
    </citation>
    <scope>NUCLEOTIDE SEQUENCE [LARGE SCALE GENOMIC DNA]</scope>
    <source>
        <strain evidence="3 4">AMFP18/2</strain>
    </source>
</reference>
<dbReference type="EMBL" id="JAFCIX010000568">
    <property type="protein sequence ID" value="KAH6587158.1"/>
    <property type="molecule type" value="Genomic_DNA"/>
</dbReference>
<evidence type="ECO:0000259" key="2">
    <source>
        <dbReference type="Pfam" id="PF19026"/>
    </source>
</evidence>
<evidence type="ECO:0000313" key="4">
    <source>
        <dbReference type="Proteomes" id="UP001648503"/>
    </source>
</evidence>